<keyword evidence="2" id="KW-0378">Hydrolase</keyword>
<reference evidence="6 7" key="1">
    <citation type="submission" date="2015-10" db="EMBL/GenBank/DDBJ databases">
        <title>Full genome of DAOMC 229536 Phialocephala scopiformis, a fungal endophyte of spruce producing the potent anti-insectan compound rugulosin.</title>
        <authorList>
            <consortium name="DOE Joint Genome Institute"/>
            <person name="Walker A.K."/>
            <person name="Frasz S.L."/>
            <person name="Seifert K.A."/>
            <person name="Miller J.D."/>
            <person name="Mondo S.J."/>
            <person name="Labutti K."/>
            <person name="Lipzen A."/>
            <person name="Dockter R."/>
            <person name="Kennedy M."/>
            <person name="Grigoriev I.V."/>
            <person name="Spatafora J.W."/>
        </authorList>
    </citation>
    <scope>NUCLEOTIDE SEQUENCE [LARGE SCALE GENOMIC DNA]</scope>
    <source>
        <strain evidence="6 7">CBS 120377</strain>
    </source>
</reference>
<evidence type="ECO:0000256" key="3">
    <source>
        <dbReference type="ARBA" id="ARBA00022840"/>
    </source>
</evidence>
<dbReference type="PANTHER" id="PTHR45626">
    <property type="entry name" value="TRANSCRIPTION TERMINATION FACTOR 2-RELATED"/>
    <property type="match status" value="1"/>
</dbReference>
<feature type="compositionally biased region" description="Acidic residues" evidence="4">
    <location>
        <begin position="178"/>
        <end position="192"/>
    </location>
</feature>
<keyword evidence="7" id="KW-1185">Reference proteome</keyword>
<gene>
    <name evidence="6" type="ORF">LY89DRAFT_56935</name>
</gene>
<dbReference type="AlphaFoldDB" id="A0A194XBM1"/>
<dbReference type="SUPFAM" id="SSF52540">
    <property type="entry name" value="P-loop containing nucleoside triphosphate hydrolases"/>
    <property type="match status" value="2"/>
</dbReference>
<dbReference type="GO" id="GO:0006289">
    <property type="term" value="P:nucleotide-excision repair"/>
    <property type="evidence" value="ECO:0007669"/>
    <property type="project" value="TreeGrafter"/>
</dbReference>
<dbReference type="Pfam" id="PF00176">
    <property type="entry name" value="SNF2-rel_dom"/>
    <property type="match status" value="1"/>
</dbReference>
<keyword evidence="1" id="KW-0547">Nucleotide-binding</keyword>
<evidence type="ECO:0000256" key="2">
    <source>
        <dbReference type="ARBA" id="ARBA00022801"/>
    </source>
</evidence>
<dbReference type="InterPro" id="IPR050628">
    <property type="entry name" value="SNF2_RAD54_helicase_TF"/>
</dbReference>
<dbReference type="InParanoid" id="A0A194XBM1"/>
<evidence type="ECO:0000313" key="6">
    <source>
        <dbReference type="EMBL" id="KUJ17565.1"/>
    </source>
</evidence>
<keyword evidence="3" id="KW-0067">ATP-binding</keyword>
<dbReference type="PANTHER" id="PTHR45626:SF12">
    <property type="entry name" value="DNA REPAIR PROTEIN RAD16"/>
    <property type="match status" value="1"/>
</dbReference>
<evidence type="ECO:0000256" key="1">
    <source>
        <dbReference type="ARBA" id="ARBA00022741"/>
    </source>
</evidence>
<dbReference type="GO" id="GO:0005634">
    <property type="term" value="C:nucleus"/>
    <property type="evidence" value="ECO:0007669"/>
    <property type="project" value="TreeGrafter"/>
</dbReference>
<protein>
    <recommendedName>
        <fullName evidence="5">Helicase ATP-binding domain-containing protein</fullName>
    </recommendedName>
</protein>
<name>A0A194XBM1_MOLSC</name>
<dbReference type="Gene3D" id="3.40.50.300">
    <property type="entry name" value="P-loop containing nucleotide triphosphate hydrolases"/>
    <property type="match status" value="2"/>
</dbReference>
<dbReference type="InterPro" id="IPR027417">
    <property type="entry name" value="P-loop_NTPase"/>
</dbReference>
<dbReference type="Proteomes" id="UP000070700">
    <property type="component" value="Unassembled WGS sequence"/>
</dbReference>
<dbReference type="STRING" id="149040.A0A194XBM1"/>
<dbReference type="EMBL" id="KQ947414">
    <property type="protein sequence ID" value="KUJ17565.1"/>
    <property type="molecule type" value="Genomic_DNA"/>
</dbReference>
<feature type="region of interest" description="Disordered" evidence="4">
    <location>
        <begin position="923"/>
        <end position="942"/>
    </location>
</feature>
<dbReference type="KEGG" id="psco:LY89DRAFT_56935"/>
<evidence type="ECO:0000259" key="5">
    <source>
        <dbReference type="SMART" id="SM00487"/>
    </source>
</evidence>
<organism evidence="6 7">
    <name type="scientific">Mollisia scopiformis</name>
    <name type="common">Conifer needle endophyte fungus</name>
    <name type="synonym">Phialocephala scopiformis</name>
    <dbReference type="NCBI Taxonomy" id="149040"/>
    <lineage>
        <taxon>Eukaryota</taxon>
        <taxon>Fungi</taxon>
        <taxon>Dikarya</taxon>
        <taxon>Ascomycota</taxon>
        <taxon>Pezizomycotina</taxon>
        <taxon>Leotiomycetes</taxon>
        <taxon>Helotiales</taxon>
        <taxon>Mollisiaceae</taxon>
        <taxon>Mollisia</taxon>
    </lineage>
</organism>
<dbReference type="GO" id="GO:0016787">
    <property type="term" value="F:hydrolase activity"/>
    <property type="evidence" value="ECO:0007669"/>
    <property type="project" value="UniProtKB-KW"/>
</dbReference>
<dbReference type="SMART" id="SM00487">
    <property type="entry name" value="DEXDc"/>
    <property type="match status" value="1"/>
</dbReference>
<dbReference type="GO" id="GO:0005524">
    <property type="term" value="F:ATP binding"/>
    <property type="evidence" value="ECO:0007669"/>
    <property type="project" value="UniProtKB-KW"/>
</dbReference>
<proteinExistence type="predicted"/>
<dbReference type="GO" id="GO:0008094">
    <property type="term" value="F:ATP-dependent activity, acting on DNA"/>
    <property type="evidence" value="ECO:0007669"/>
    <property type="project" value="TreeGrafter"/>
</dbReference>
<evidence type="ECO:0000256" key="4">
    <source>
        <dbReference type="SAM" id="MobiDB-lite"/>
    </source>
</evidence>
<evidence type="ECO:0000313" key="7">
    <source>
        <dbReference type="Proteomes" id="UP000070700"/>
    </source>
</evidence>
<feature type="region of interest" description="Disordered" evidence="4">
    <location>
        <begin position="90"/>
        <end position="192"/>
    </location>
</feature>
<dbReference type="OrthoDB" id="4161342at2759"/>
<feature type="domain" description="Helicase ATP-binding" evidence="5">
    <location>
        <begin position="249"/>
        <end position="532"/>
    </location>
</feature>
<dbReference type="InterPro" id="IPR000330">
    <property type="entry name" value="SNF2_N"/>
</dbReference>
<dbReference type="RefSeq" id="XP_018071920.1">
    <property type="nucleotide sequence ID" value="XM_018208574.1"/>
</dbReference>
<dbReference type="GeneID" id="28818300"/>
<accession>A0A194XBM1</accession>
<sequence>MTVRDLDWQKWKSFLRAGALFNPATQVLQVPDMYNKLQNIDPDSEYDFRNTAILQQLNYVQDDTFWFRMIEIKNANKPIDYVNIEAPSTEEPTIQPVDVWSRSREQGSGSGKRARPGSSDESQSRKKPRGSKETPGSASKAQRAGKLAKYEERDKNNYSPWESDVDVNDPNGDGGNSNDEDNDSEYDDVEDDDLDDVKQEVFDRRMNGVVDDCEQWDRKTWEDCCEFFRMDSTNESRDQTALVKLDETSTAQFKVFQAYGIYNMMLKSRGLAGGGFLADEQGLGKTRQGLGFCIMEHILANAWDRINADQKANGGEHNLAANFQAAEFCPCEKDGAIPFSIPCPCWNGSVSGKLPPKRGPSIVIAPPGLLNVWSEEFEKLTGNAVANGVSSVPGQDRFPMELAIFHGNHIIPQAQKARVTKWLENPMTAGTAARVMRGLTKYIAVSSSASFENYASKTWSNLDTIPWGRAIIDEHHFAFNHDTNAVKMIRLLSGEPHTWMLSGTPFESTPANLDGWIEVLRRRKNQNGKPNQTTWANTSFHHARKKELADISAEYVFAVNNSGKERTPGGQDAMVLRLAEILRALMIRRTTDSLWFDQKMVLLKWNNHHKVMANPNSAFDTYEKTLRAQSLSLLKKGEKRAAKKPTGMALQNSSRMLRIAATFPAISRIIVQEKPDFTMTQKDILPAWYKDSRGSSYATYLDELYQSSDKITRLAKILTTVRNGKDYLKRPEKIIVLSTIPAVAFIISLWIKKLGMDKAILVHSKSANRAAIMDGFQMNSLSQYKDKGTKVQRTAYVEGTQATILISTCKVVGVGYTLTRSFRVVLMEPAWLRRDEEQGFSRVKRIGQMNAETHTYRMMNKGSVVEKIIAQRQNSRYGLSADAFKAAVDEPDFGDDMYDASQDETDEYGMTYSQKEIAAYKKKANQRQNQGYLDYDDDDYEV</sequence>
<dbReference type="InterPro" id="IPR014001">
    <property type="entry name" value="Helicase_ATP-bd"/>
</dbReference>